<evidence type="ECO:0000313" key="3">
    <source>
        <dbReference type="EMBL" id="OUD15346.1"/>
    </source>
</evidence>
<name>A0A251XB95_9GAMM</name>
<keyword evidence="4" id="KW-1185">Reference proteome</keyword>
<evidence type="ECO:0000256" key="1">
    <source>
        <dbReference type="SAM" id="SignalP"/>
    </source>
</evidence>
<sequence>MQVRVLLPLGLLLASFSYGLNAAVAAPSVEASDEAVPEAVIKYYKKTLMSFTKTLQGELKGAIESGGPTNAISVCHSSAPKIAEEASQAENMHLSRVSLKNRNPNNEVVAGSWQESVLQQFEQRKAAGEDPMQIDYAATQVINGVETYAYMKAIPTPDLCLTCHGADVKPEVQAKLSELYPEDKAVGYAVGDLRGAFLIMQAKEVALKKVETAQ</sequence>
<feature type="chain" id="PRO_5012083831" description="Tll0287-like domain-containing protein" evidence="1">
    <location>
        <begin position="23"/>
        <end position="214"/>
    </location>
</feature>
<comment type="caution">
    <text evidence="3">The sequence shown here is derived from an EMBL/GenBank/DDBJ whole genome shotgun (WGS) entry which is preliminary data.</text>
</comment>
<dbReference type="Pfam" id="PF11845">
    <property type="entry name" value="Tll0287-like"/>
    <property type="match status" value="1"/>
</dbReference>
<dbReference type="InterPro" id="IPR021796">
    <property type="entry name" value="Tll0287-like_dom"/>
</dbReference>
<evidence type="ECO:0000313" key="4">
    <source>
        <dbReference type="Proteomes" id="UP000194798"/>
    </source>
</evidence>
<dbReference type="AlphaFoldDB" id="A0A251XB95"/>
<feature type="domain" description="Tll0287-like" evidence="2">
    <location>
        <begin position="43"/>
        <end position="200"/>
    </location>
</feature>
<accession>A0A251XB95</accession>
<dbReference type="EMBL" id="MSLT01000006">
    <property type="protein sequence ID" value="OUD15346.1"/>
    <property type="molecule type" value="Genomic_DNA"/>
</dbReference>
<organism evidence="3 4">
    <name type="scientific">Thioflexithrix psekupsensis</name>
    <dbReference type="NCBI Taxonomy" id="1570016"/>
    <lineage>
        <taxon>Bacteria</taxon>
        <taxon>Pseudomonadati</taxon>
        <taxon>Pseudomonadota</taxon>
        <taxon>Gammaproteobacteria</taxon>
        <taxon>Thiotrichales</taxon>
        <taxon>Thioflexithrix</taxon>
    </lineage>
</organism>
<protein>
    <recommendedName>
        <fullName evidence="2">Tll0287-like domain-containing protein</fullName>
    </recommendedName>
</protein>
<keyword evidence="1" id="KW-0732">Signal</keyword>
<reference evidence="3 4" key="1">
    <citation type="submission" date="2016-12" db="EMBL/GenBank/DDBJ databases">
        <title>Thioflexothrix psekupsii D3 genome sequencing and assembly.</title>
        <authorList>
            <person name="Fomenkov A."/>
            <person name="Vincze T."/>
            <person name="Grabovich M."/>
            <person name="Anton B.P."/>
            <person name="Dubinina G."/>
            <person name="Orlova M."/>
            <person name="Belousova E."/>
            <person name="Roberts R.J."/>
        </authorList>
    </citation>
    <scope>NUCLEOTIDE SEQUENCE [LARGE SCALE GENOMIC DNA]</scope>
    <source>
        <strain evidence="3">D3</strain>
    </source>
</reference>
<gene>
    <name evidence="3" type="ORF">TPSD3_02110</name>
</gene>
<dbReference type="Proteomes" id="UP000194798">
    <property type="component" value="Unassembled WGS sequence"/>
</dbReference>
<feature type="signal peptide" evidence="1">
    <location>
        <begin position="1"/>
        <end position="22"/>
    </location>
</feature>
<proteinExistence type="predicted"/>
<evidence type="ECO:0000259" key="2">
    <source>
        <dbReference type="Pfam" id="PF11845"/>
    </source>
</evidence>
<dbReference type="OrthoDB" id="9797588at2"/>
<dbReference type="RefSeq" id="WP_086486939.1">
    <property type="nucleotide sequence ID" value="NZ_MSLT01000006.1"/>
</dbReference>